<dbReference type="InterPro" id="IPR002123">
    <property type="entry name" value="Plipid/glycerol_acylTrfase"/>
</dbReference>
<dbReference type="SUPFAM" id="SSF69593">
    <property type="entry name" value="Glycerol-3-phosphate (1)-acyltransferase"/>
    <property type="match status" value="1"/>
</dbReference>
<dbReference type="EMBL" id="JBIASD010000017">
    <property type="protein sequence ID" value="MFF3668883.1"/>
    <property type="molecule type" value="Genomic_DNA"/>
</dbReference>
<gene>
    <name evidence="4" type="ORF">ACFYXI_25165</name>
</gene>
<keyword evidence="2 4" id="KW-0012">Acyltransferase</keyword>
<accession>A0ABW6SVF8</accession>
<keyword evidence="5" id="KW-1185">Reference proteome</keyword>
<organism evidence="4 5">
    <name type="scientific">Microtetraspora malaysiensis</name>
    <dbReference type="NCBI Taxonomy" id="161358"/>
    <lineage>
        <taxon>Bacteria</taxon>
        <taxon>Bacillati</taxon>
        <taxon>Actinomycetota</taxon>
        <taxon>Actinomycetes</taxon>
        <taxon>Streptosporangiales</taxon>
        <taxon>Streptosporangiaceae</taxon>
        <taxon>Microtetraspora</taxon>
    </lineage>
</organism>
<reference evidence="4 5" key="1">
    <citation type="submission" date="2024-10" db="EMBL/GenBank/DDBJ databases">
        <title>The Natural Products Discovery Center: Release of the First 8490 Sequenced Strains for Exploring Actinobacteria Biosynthetic Diversity.</title>
        <authorList>
            <person name="Kalkreuter E."/>
            <person name="Kautsar S.A."/>
            <person name="Yang D."/>
            <person name="Bader C.D."/>
            <person name="Teijaro C.N."/>
            <person name="Fluegel L."/>
            <person name="Davis C.M."/>
            <person name="Simpson J.R."/>
            <person name="Lauterbach L."/>
            <person name="Steele A.D."/>
            <person name="Gui C."/>
            <person name="Meng S."/>
            <person name="Li G."/>
            <person name="Viehrig K."/>
            <person name="Ye F."/>
            <person name="Su P."/>
            <person name="Kiefer A.F."/>
            <person name="Nichols A."/>
            <person name="Cepeda A.J."/>
            <person name="Yan W."/>
            <person name="Fan B."/>
            <person name="Jiang Y."/>
            <person name="Adhikari A."/>
            <person name="Zheng C.-J."/>
            <person name="Schuster L."/>
            <person name="Cowan T.M."/>
            <person name="Smanski M.J."/>
            <person name="Chevrette M.G."/>
            <person name="De Carvalho L.P.S."/>
            <person name="Shen B."/>
        </authorList>
    </citation>
    <scope>NUCLEOTIDE SEQUENCE [LARGE SCALE GENOMIC DNA]</scope>
    <source>
        <strain evidence="4 5">NPDC002173</strain>
    </source>
</reference>
<dbReference type="GO" id="GO:0016746">
    <property type="term" value="F:acyltransferase activity"/>
    <property type="evidence" value="ECO:0007669"/>
    <property type="project" value="UniProtKB-KW"/>
</dbReference>
<evidence type="ECO:0000259" key="3">
    <source>
        <dbReference type="SMART" id="SM00563"/>
    </source>
</evidence>
<evidence type="ECO:0000313" key="5">
    <source>
        <dbReference type="Proteomes" id="UP001602013"/>
    </source>
</evidence>
<dbReference type="RefSeq" id="WP_387414646.1">
    <property type="nucleotide sequence ID" value="NZ_JBIASD010000017.1"/>
</dbReference>
<protein>
    <submittedName>
        <fullName evidence="4">Lysophospholipid acyltransferase family protein</fullName>
    </submittedName>
</protein>
<evidence type="ECO:0000313" key="4">
    <source>
        <dbReference type="EMBL" id="MFF3668883.1"/>
    </source>
</evidence>
<name>A0ABW6SVF8_9ACTN</name>
<evidence type="ECO:0000256" key="2">
    <source>
        <dbReference type="ARBA" id="ARBA00023315"/>
    </source>
</evidence>
<keyword evidence="1" id="KW-0808">Transferase</keyword>
<evidence type="ECO:0000256" key="1">
    <source>
        <dbReference type="ARBA" id="ARBA00022679"/>
    </source>
</evidence>
<proteinExistence type="predicted"/>
<dbReference type="SMART" id="SM00563">
    <property type="entry name" value="PlsC"/>
    <property type="match status" value="1"/>
</dbReference>
<dbReference type="Proteomes" id="UP001602013">
    <property type="component" value="Unassembled WGS sequence"/>
</dbReference>
<dbReference type="PANTHER" id="PTHR10434">
    <property type="entry name" value="1-ACYL-SN-GLYCEROL-3-PHOSPHATE ACYLTRANSFERASE"/>
    <property type="match status" value="1"/>
</dbReference>
<comment type="caution">
    <text evidence="4">The sequence shown here is derived from an EMBL/GenBank/DDBJ whole genome shotgun (WGS) entry which is preliminary data.</text>
</comment>
<feature type="domain" description="Phospholipid/glycerol acyltransferase" evidence="3">
    <location>
        <begin position="43"/>
        <end position="161"/>
    </location>
</feature>
<dbReference type="PANTHER" id="PTHR10434:SF55">
    <property type="entry name" value="POSSIBLE ACYLTRANSFERASE"/>
    <property type="match status" value="1"/>
</dbReference>
<dbReference type="CDD" id="cd07989">
    <property type="entry name" value="LPLAT_AGPAT-like"/>
    <property type="match status" value="1"/>
</dbReference>
<sequence>MKRRGRPSWFWEFLAVLIVKPLSLLLTKHVWRGGEFVPRSGGVIIAANHMSWSDPLLLSHYLYNNGRWPVILAKSGLFKIPVLGRVITRWLTIPVHRGSTEATQSLKTAEQRLRDGGCVIFYPEGTITRDPDMWPMVGKTGVARLALVTGAPVIPVAHWGAHELLPYGEKKPRLFPRKTFRVLSGPPVNLSKYQGQPMRGTVLREATADIMSAITTQLAEIRKEEAPEIPYDPKNAAHS</sequence>
<dbReference type="Pfam" id="PF01553">
    <property type="entry name" value="Acyltransferase"/>
    <property type="match status" value="1"/>
</dbReference>